<gene>
    <name evidence="2" type="ORF">DFA_03859</name>
</gene>
<evidence type="ECO:0000313" key="2">
    <source>
        <dbReference type="EMBL" id="EGG18365.1"/>
    </source>
</evidence>
<proteinExistence type="predicted"/>
<dbReference type="Proteomes" id="UP000007797">
    <property type="component" value="Unassembled WGS sequence"/>
</dbReference>
<accession>F4Q0L4</accession>
<reference evidence="3" key="1">
    <citation type="journal article" date="2011" name="Genome Res.">
        <title>Phylogeny-wide analysis of social amoeba genomes highlights ancient origins for complex intercellular communication.</title>
        <authorList>
            <person name="Heidel A.J."/>
            <person name="Lawal H.M."/>
            <person name="Felder M."/>
            <person name="Schilde C."/>
            <person name="Helps N.R."/>
            <person name="Tunggal B."/>
            <person name="Rivero F."/>
            <person name="John U."/>
            <person name="Schleicher M."/>
            <person name="Eichinger L."/>
            <person name="Platzer M."/>
            <person name="Noegel A.A."/>
            <person name="Schaap P."/>
            <person name="Gloeckner G."/>
        </authorList>
    </citation>
    <scope>NUCLEOTIDE SEQUENCE [LARGE SCALE GENOMIC DNA]</scope>
    <source>
        <strain evidence="3">SH3</strain>
    </source>
</reference>
<feature type="region of interest" description="Disordered" evidence="1">
    <location>
        <begin position="30"/>
        <end position="54"/>
    </location>
</feature>
<evidence type="ECO:0000256" key="1">
    <source>
        <dbReference type="SAM" id="MobiDB-lite"/>
    </source>
</evidence>
<sequence length="146" mass="16819">MNRITSRIIQQHQLVVVGTPSLQSFKRFISNSSSNNRNNNNDKKNDETISTTTTTNKSKVIKITTADPQSLKMYRKLIRASYQMPLVASVRNKIRVNAKEMWDFHRQATQSEQTQLLNNANSILIVLLKLSKLPEIFSDSQRRKDN</sequence>
<protein>
    <submittedName>
        <fullName evidence="2">Uncharacterized protein</fullName>
    </submittedName>
</protein>
<feature type="compositionally biased region" description="Low complexity" evidence="1">
    <location>
        <begin position="30"/>
        <end position="39"/>
    </location>
</feature>
<dbReference type="AlphaFoldDB" id="F4Q0L4"/>
<organism evidence="2 3">
    <name type="scientific">Cavenderia fasciculata</name>
    <name type="common">Slime mold</name>
    <name type="synonym">Dictyostelium fasciculatum</name>
    <dbReference type="NCBI Taxonomy" id="261658"/>
    <lineage>
        <taxon>Eukaryota</taxon>
        <taxon>Amoebozoa</taxon>
        <taxon>Evosea</taxon>
        <taxon>Eumycetozoa</taxon>
        <taxon>Dictyostelia</taxon>
        <taxon>Acytosteliales</taxon>
        <taxon>Cavenderiaceae</taxon>
        <taxon>Cavenderia</taxon>
    </lineage>
</organism>
<dbReference type="EMBL" id="GL883018">
    <property type="protein sequence ID" value="EGG18365.1"/>
    <property type="molecule type" value="Genomic_DNA"/>
</dbReference>
<dbReference type="RefSeq" id="XP_004366269.1">
    <property type="nucleotide sequence ID" value="XM_004366212.1"/>
</dbReference>
<keyword evidence="3" id="KW-1185">Reference proteome</keyword>
<name>F4Q0L4_CACFS</name>
<dbReference type="KEGG" id="dfa:DFA_03859"/>
<dbReference type="GeneID" id="14870772"/>
<evidence type="ECO:0000313" key="3">
    <source>
        <dbReference type="Proteomes" id="UP000007797"/>
    </source>
</evidence>